<dbReference type="Proteomes" id="UP000290517">
    <property type="component" value="Unassembled WGS sequence"/>
</dbReference>
<dbReference type="SUPFAM" id="SSF159659">
    <property type="entry name" value="Cgl1923-like"/>
    <property type="match status" value="1"/>
</dbReference>
<dbReference type="PIRSF" id="PIRSF028754">
    <property type="entry name" value="UCP028754"/>
    <property type="match status" value="1"/>
</dbReference>
<dbReference type="InterPro" id="IPR019151">
    <property type="entry name" value="Proteasome_assmbl_chaperone_2"/>
</dbReference>
<dbReference type="AlphaFoldDB" id="A0A4Q1KWB4"/>
<protein>
    <submittedName>
        <fullName evidence="3">PAC2 family protein</fullName>
    </submittedName>
</protein>
<dbReference type="InterPro" id="IPR008492">
    <property type="entry name" value="Rv2714-like"/>
</dbReference>
<feature type="compositionally biased region" description="Low complexity" evidence="1">
    <location>
        <begin position="10"/>
        <end position="20"/>
    </location>
</feature>
<gene>
    <name evidence="2" type="ORF">EQW73_14390</name>
    <name evidence="3" type="ORF">EQW78_10510</name>
</gene>
<accession>A0A4Q1KWB4</accession>
<dbReference type="STRING" id="1713.GCA_000718325_02827"/>
<dbReference type="Proteomes" id="UP000289805">
    <property type="component" value="Unassembled WGS sequence"/>
</dbReference>
<dbReference type="RefSeq" id="WP_084690292.1">
    <property type="nucleotide sequence ID" value="NZ_JOFV01000013.1"/>
</dbReference>
<dbReference type="InterPro" id="IPR038389">
    <property type="entry name" value="PSMG2_sf"/>
</dbReference>
<evidence type="ECO:0000256" key="1">
    <source>
        <dbReference type="SAM" id="MobiDB-lite"/>
    </source>
</evidence>
<proteinExistence type="predicted"/>
<name>A0A4Q1KWB4_9CELL</name>
<dbReference type="EMBL" id="SDJR01000009">
    <property type="protein sequence ID" value="RXR23801.1"/>
    <property type="molecule type" value="Genomic_DNA"/>
</dbReference>
<evidence type="ECO:0000313" key="3">
    <source>
        <dbReference type="EMBL" id="RXR33729.1"/>
    </source>
</evidence>
<dbReference type="OrthoDB" id="150941at2"/>
<dbReference type="Pfam" id="PF09754">
    <property type="entry name" value="PAC2"/>
    <property type="match status" value="1"/>
</dbReference>
<evidence type="ECO:0000313" key="4">
    <source>
        <dbReference type="Proteomes" id="UP000289805"/>
    </source>
</evidence>
<organism evidence="3 4">
    <name type="scientific">Oerskovia turbata</name>
    <dbReference type="NCBI Taxonomy" id="1713"/>
    <lineage>
        <taxon>Bacteria</taxon>
        <taxon>Bacillati</taxon>
        <taxon>Actinomycetota</taxon>
        <taxon>Actinomycetes</taxon>
        <taxon>Micrococcales</taxon>
        <taxon>Cellulomonadaceae</taxon>
        <taxon>Oerskovia</taxon>
    </lineage>
</organism>
<evidence type="ECO:0000313" key="2">
    <source>
        <dbReference type="EMBL" id="RXR23801.1"/>
    </source>
</evidence>
<comment type="caution">
    <text evidence="3">The sequence shown here is derived from an EMBL/GenBank/DDBJ whole genome shotgun (WGS) entry which is preliminary data.</text>
</comment>
<dbReference type="Gene3D" id="3.40.50.10900">
    <property type="entry name" value="PAC-like subunit"/>
    <property type="match status" value="1"/>
</dbReference>
<evidence type="ECO:0000313" key="5">
    <source>
        <dbReference type="Proteomes" id="UP000290517"/>
    </source>
</evidence>
<feature type="region of interest" description="Disordered" evidence="1">
    <location>
        <begin position="1"/>
        <end position="20"/>
    </location>
</feature>
<reference evidence="4 5" key="1">
    <citation type="submission" date="2019-01" db="EMBL/GenBank/DDBJ databases">
        <title>Oerskovia turbata Genome sequencing and assembly.</title>
        <authorList>
            <person name="Dou T."/>
        </authorList>
    </citation>
    <scope>NUCLEOTIDE SEQUENCE [LARGE SCALE GENOMIC DNA]</scope>
    <source>
        <strain evidence="3 4">JCM12123</strain>
        <strain evidence="2 5">JCM3160</strain>
    </source>
</reference>
<sequence>MKETREPLDPADLPEPTLPAEPAEHRQTVMLAAFEGWNDAGSAATAALLHLHDLWDAQDLAELDPEEYHDFQVIRPVVGTDANGRREITWPATTIVSATVPGSGRRVLLVHGIEPSMRWRRYCRELLDLAEREGVTTVVTLGALLADVPHTRPIPMTATSESAGLRAVLDVEPNSYEGPTGIVGVLQHAAAERGMQSVSLWAAVPHYVANPPSPKATIAILSRVEELLSDPIPLGDLPEEAEAWQAGVDELAAEDEEIAEYVHQLEEAKDTAELPEASGEAIAREFERYLKRRDDGTGGPLA</sequence>
<dbReference type="EMBL" id="SDJQ01000013">
    <property type="protein sequence ID" value="RXR33729.1"/>
    <property type="molecule type" value="Genomic_DNA"/>
</dbReference>
<keyword evidence="5" id="KW-1185">Reference proteome</keyword>